<organism evidence="4 5">
    <name type="scientific">Nonomuraea spiralis</name>
    <dbReference type="NCBI Taxonomy" id="46182"/>
    <lineage>
        <taxon>Bacteria</taxon>
        <taxon>Bacillati</taxon>
        <taxon>Actinomycetota</taxon>
        <taxon>Actinomycetes</taxon>
        <taxon>Streptosporangiales</taxon>
        <taxon>Streptosporangiaceae</taxon>
        <taxon>Nonomuraea</taxon>
    </lineage>
</organism>
<evidence type="ECO:0000256" key="1">
    <source>
        <dbReference type="ARBA" id="ARBA00022574"/>
    </source>
</evidence>
<dbReference type="InterPro" id="IPR015943">
    <property type="entry name" value="WD40/YVTN_repeat-like_dom_sf"/>
</dbReference>
<feature type="repeat" description="WD" evidence="3">
    <location>
        <begin position="282"/>
        <end position="325"/>
    </location>
</feature>
<reference evidence="4 5" key="1">
    <citation type="submission" date="2024-09" db="EMBL/GenBank/DDBJ databases">
        <authorList>
            <person name="Sun Q."/>
            <person name="Mori K."/>
        </authorList>
    </citation>
    <scope>NUCLEOTIDE SEQUENCE [LARGE SCALE GENOMIC DNA]</scope>
    <source>
        <strain evidence="4 5">CCM 3426</strain>
    </source>
</reference>
<dbReference type="PROSITE" id="PS50082">
    <property type="entry name" value="WD_REPEATS_2"/>
    <property type="match status" value="2"/>
</dbReference>
<evidence type="ECO:0000256" key="3">
    <source>
        <dbReference type="PROSITE-ProRule" id="PRU00221"/>
    </source>
</evidence>
<gene>
    <name evidence="4" type="ORF">ACFFV7_53620</name>
</gene>
<proteinExistence type="predicted"/>
<sequence>MSDDREMRRLSGGSRECMTSIAVAELDGAPVVVGADNGGSLRRWDLSSGKCVRLPLELDAAGLEDEWYDEMGWDEADHSQKSPGREVPAADIVATMTVARFDGRPVAVTGGSQYDLFLHTGVADMHGSAVRLWDLRTGRKVGKTLAVPDYVTGGRICSLEVVASERGPVAVVASEYSALQAWGLTRNELLTYVKTASTNGVMGTATLEGRPVAVTGGAEAALEVWDVLAGERIGGPLTGFEPATRAVAITQLNGRAVVVAGGDDEKLRIWELASGEPVGRPMTGHASTIDTLATAHVGGRVIAVTGGRDDTTRVWDLARGEQIGEPLQGHVCLAVAEIDGRPVAVTGHHGTAVRVWDLTFAGPDRGR</sequence>
<comment type="caution">
    <text evidence="4">The sequence shown here is derived from an EMBL/GenBank/DDBJ whole genome shotgun (WGS) entry which is preliminary data.</text>
</comment>
<keyword evidence="1 3" id="KW-0853">WD repeat</keyword>
<dbReference type="InterPro" id="IPR011047">
    <property type="entry name" value="Quinoprotein_ADH-like_sf"/>
</dbReference>
<accession>A0ABV5J1D9</accession>
<dbReference type="PROSITE" id="PS00678">
    <property type="entry name" value="WD_REPEATS_1"/>
    <property type="match status" value="1"/>
</dbReference>
<evidence type="ECO:0000313" key="4">
    <source>
        <dbReference type="EMBL" id="MFB9210108.1"/>
    </source>
</evidence>
<dbReference type="SUPFAM" id="SSF50998">
    <property type="entry name" value="Quinoprotein alcohol dehydrogenase-like"/>
    <property type="match status" value="1"/>
</dbReference>
<dbReference type="EMBL" id="JBHMEI010000111">
    <property type="protein sequence ID" value="MFB9210108.1"/>
    <property type="molecule type" value="Genomic_DNA"/>
</dbReference>
<dbReference type="PANTHER" id="PTHR44019:SF8">
    <property type="entry name" value="POC1 CENTRIOLAR PROTEIN HOMOLOG"/>
    <property type="match status" value="1"/>
</dbReference>
<dbReference type="InterPro" id="IPR001680">
    <property type="entry name" value="WD40_rpt"/>
</dbReference>
<dbReference type="PANTHER" id="PTHR44019">
    <property type="entry name" value="WD REPEAT-CONTAINING PROTEIN 55"/>
    <property type="match status" value="1"/>
</dbReference>
<keyword evidence="5" id="KW-1185">Reference proteome</keyword>
<dbReference type="Gene3D" id="2.130.10.10">
    <property type="entry name" value="YVTN repeat-like/Quinoprotein amine dehydrogenase"/>
    <property type="match status" value="2"/>
</dbReference>
<dbReference type="InterPro" id="IPR019775">
    <property type="entry name" value="WD40_repeat_CS"/>
</dbReference>
<dbReference type="Proteomes" id="UP001589647">
    <property type="component" value="Unassembled WGS sequence"/>
</dbReference>
<dbReference type="Pfam" id="PF00400">
    <property type="entry name" value="WD40"/>
    <property type="match status" value="1"/>
</dbReference>
<evidence type="ECO:0000313" key="5">
    <source>
        <dbReference type="Proteomes" id="UP001589647"/>
    </source>
</evidence>
<dbReference type="RefSeq" id="WP_189651206.1">
    <property type="nucleotide sequence ID" value="NZ_BMRC01000018.1"/>
</dbReference>
<dbReference type="InterPro" id="IPR050505">
    <property type="entry name" value="WDR55/POC1"/>
</dbReference>
<feature type="repeat" description="WD" evidence="3">
    <location>
        <begin position="258"/>
        <end position="280"/>
    </location>
</feature>
<keyword evidence="2" id="KW-0677">Repeat</keyword>
<evidence type="ECO:0000256" key="2">
    <source>
        <dbReference type="ARBA" id="ARBA00022737"/>
    </source>
</evidence>
<protein>
    <submittedName>
        <fullName evidence="4">WD40 repeat domain-containing protein</fullName>
    </submittedName>
</protein>
<name>A0ABV5J1D9_9ACTN</name>